<keyword evidence="1" id="KW-0472">Membrane</keyword>
<reference evidence="2" key="1">
    <citation type="submission" date="2021-01" db="EMBL/GenBank/DDBJ databases">
        <title>Genomic Encyclopedia of Type Strains, Phase IV (KMG-V): Genome sequencing to study the core and pangenomes of soil and plant-associated prokaryotes.</title>
        <authorList>
            <person name="Whitman W."/>
        </authorList>
    </citation>
    <scope>NUCLEOTIDE SEQUENCE</scope>
    <source>
        <strain evidence="2">RC</strain>
    </source>
</reference>
<dbReference type="Proteomes" id="UP000742560">
    <property type="component" value="Unassembled WGS sequence"/>
</dbReference>
<gene>
    <name evidence="2" type="ORF">HNP85_000437</name>
    <name evidence="3" type="ORF">J2745_000541</name>
</gene>
<keyword evidence="1" id="KW-1133">Transmembrane helix</keyword>
<evidence type="ECO:0000313" key="4">
    <source>
        <dbReference type="Proteomes" id="UP000722095"/>
    </source>
</evidence>
<protein>
    <submittedName>
        <fullName evidence="2">Uncharacterized protein</fullName>
    </submittedName>
</protein>
<name>A0A8T4CKS5_METMI</name>
<dbReference type="AlphaFoldDB" id="A0A8T4CKS5"/>
<proteinExistence type="predicted"/>
<feature type="transmembrane region" description="Helical" evidence="1">
    <location>
        <begin position="20"/>
        <end position="41"/>
    </location>
</feature>
<accession>A0A8T4CKS5</accession>
<dbReference type="EMBL" id="JAGINF010000001">
    <property type="protein sequence ID" value="MBP2219066.1"/>
    <property type="molecule type" value="Genomic_DNA"/>
</dbReference>
<keyword evidence="1" id="KW-0812">Transmembrane</keyword>
<sequence length="196" mass="22287">MTLKEFSDAAIGLTKNPLGIIGLFITLVYGIAGLTTIFSNLDYYQRFLLIIFIVVFPFVLLYVFYILVTKHHDKLYAPSDFQNEEHFVNLVNKVDNLKSIMDEVQKAVYDQPLYKFGELSSQEQTLILTIFRSEIIDLNKLPAGGYPEPSEVLEQSKKLVSYGWVTVDNDNNIVKITEKGKNEVGTFKSLTVGRFS</sequence>
<evidence type="ECO:0000313" key="2">
    <source>
        <dbReference type="EMBL" id="MBM7408765.1"/>
    </source>
</evidence>
<organism evidence="2 4">
    <name type="scientific">Methanococcus maripaludis</name>
    <name type="common">Methanococcus deltae</name>
    <dbReference type="NCBI Taxonomy" id="39152"/>
    <lineage>
        <taxon>Archaea</taxon>
        <taxon>Methanobacteriati</taxon>
        <taxon>Methanobacteriota</taxon>
        <taxon>Methanomada group</taxon>
        <taxon>Methanococci</taxon>
        <taxon>Methanococcales</taxon>
        <taxon>Methanococcaceae</taxon>
        <taxon>Methanococcus</taxon>
    </lineage>
</organism>
<comment type="caution">
    <text evidence="2">The sequence shown here is derived from an EMBL/GenBank/DDBJ whole genome shotgun (WGS) entry which is preliminary data.</text>
</comment>
<evidence type="ECO:0000313" key="3">
    <source>
        <dbReference type="EMBL" id="MBP2219066.1"/>
    </source>
</evidence>
<reference evidence="3" key="2">
    <citation type="submission" date="2021-03" db="EMBL/GenBank/DDBJ databases">
        <title>Genomic Encyclopedia of Type Strains, Phase IV (KMG-IV): sequencing the most valuable type-strain genomes for metagenomic binning, comparative biology and taxonomic classification.</title>
        <authorList>
            <person name="Goeker M."/>
        </authorList>
    </citation>
    <scope>NUCLEOTIDE SEQUENCE</scope>
    <source>
        <strain evidence="3">DSM 2771</strain>
    </source>
</reference>
<evidence type="ECO:0000256" key="1">
    <source>
        <dbReference type="SAM" id="Phobius"/>
    </source>
</evidence>
<dbReference type="RefSeq" id="WP_204936577.1">
    <property type="nucleotide sequence ID" value="NZ_JAFBBC010000001.1"/>
</dbReference>
<dbReference type="Proteomes" id="UP000722095">
    <property type="component" value="Unassembled WGS sequence"/>
</dbReference>
<dbReference type="EMBL" id="JAFBBC010000001">
    <property type="protein sequence ID" value="MBM7408765.1"/>
    <property type="molecule type" value="Genomic_DNA"/>
</dbReference>
<feature type="transmembrane region" description="Helical" evidence="1">
    <location>
        <begin position="47"/>
        <end position="68"/>
    </location>
</feature>